<gene>
    <name evidence="2" type="ORF">EDM21_01665</name>
</gene>
<feature type="domain" description="Aminoglycoside phosphotransferase" evidence="1">
    <location>
        <begin position="113"/>
        <end position="302"/>
    </location>
</feature>
<keyword evidence="2" id="KW-0808">Transferase</keyword>
<protein>
    <submittedName>
        <fullName evidence="2">Phosphotransferase</fullName>
    </submittedName>
</protein>
<proteinExistence type="predicted"/>
<dbReference type="AlphaFoldDB" id="A0A7X3FEM7"/>
<name>A0A7X3FEM7_9BACL</name>
<dbReference type="OrthoDB" id="3816435at2"/>
<comment type="caution">
    <text evidence="2">The sequence shown here is derived from an EMBL/GenBank/DDBJ whole genome shotgun (WGS) entry which is preliminary data.</text>
</comment>
<accession>A0A7X3FEM7</accession>
<dbReference type="Gene3D" id="3.90.1200.10">
    <property type="match status" value="1"/>
</dbReference>
<reference evidence="2 3" key="1">
    <citation type="journal article" date="2019" name="Microorganisms">
        <title>Paenibacillus lutrae sp. nov., A Chitinolytic Species Isolated from A River Otter in Castril Natural Park, Granada, Spain.</title>
        <authorList>
            <person name="Rodriguez M."/>
            <person name="Reina J.C."/>
            <person name="Bejar V."/>
            <person name="Llamas I."/>
        </authorList>
    </citation>
    <scope>NUCLEOTIDE SEQUENCE [LARGE SCALE GENOMIC DNA]</scope>
    <source>
        <strain evidence="2 3">N10</strain>
    </source>
</reference>
<organism evidence="2 3">
    <name type="scientific">Paenibacillus lutrae</name>
    <dbReference type="NCBI Taxonomy" id="2078573"/>
    <lineage>
        <taxon>Bacteria</taxon>
        <taxon>Bacillati</taxon>
        <taxon>Bacillota</taxon>
        <taxon>Bacilli</taxon>
        <taxon>Bacillales</taxon>
        <taxon>Paenibacillaceae</taxon>
        <taxon>Paenibacillus</taxon>
    </lineage>
</organism>
<dbReference type="InterPro" id="IPR002575">
    <property type="entry name" value="Aminoglycoside_PTrfase"/>
</dbReference>
<evidence type="ECO:0000313" key="2">
    <source>
        <dbReference type="EMBL" id="MVO98257.1"/>
    </source>
</evidence>
<dbReference type="Proteomes" id="UP000490800">
    <property type="component" value="Unassembled WGS sequence"/>
</dbReference>
<evidence type="ECO:0000313" key="3">
    <source>
        <dbReference type="Proteomes" id="UP000490800"/>
    </source>
</evidence>
<dbReference type="EMBL" id="RHLK01000001">
    <property type="protein sequence ID" value="MVO98257.1"/>
    <property type="molecule type" value="Genomic_DNA"/>
</dbReference>
<dbReference type="InterPro" id="IPR011009">
    <property type="entry name" value="Kinase-like_dom_sf"/>
</dbReference>
<keyword evidence="3" id="KW-1185">Reference proteome</keyword>
<sequence length="393" mass="45542">MINLAMVHITIKNNTTVDFEIKSDRICACVKKILLEEEIDSLEVICDDVGYKTPNFTTSGLYCLHGTAKLANNENTSWSVIVKVIKPDSAEKNFAEHHNYWRREALVFNSGILNELPDSIKVARCFWVEELPDKTIWIWMEHIQGKHADTVEHFSFIAGQLGRFNAAYLTGVKTLPKYDWLCSAWLKSWTTASRLYAPHVDTYVEGLSDDHYRTIWAWYQNLIRKLDFAIESLQRLPRVLAHQDLSQKNMFLTARDNSTSQLVLIDWQFLSISGIGEDLGKLFGVNMSLGIIQPNQYDEFQRSLYTSYLEGLRSAGWQGDERLMRYGFYLSMALRSVWEVPQYFSLLAQLDADPQNDNLKDQLYRLERILMIQKNMYSEVELLMPELGFCTLQ</sequence>
<dbReference type="GO" id="GO:0016740">
    <property type="term" value="F:transferase activity"/>
    <property type="evidence" value="ECO:0007669"/>
    <property type="project" value="UniProtKB-KW"/>
</dbReference>
<dbReference type="RefSeq" id="WP_157332295.1">
    <property type="nucleotide sequence ID" value="NZ_RHLK01000001.1"/>
</dbReference>
<evidence type="ECO:0000259" key="1">
    <source>
        <dbReference type="Pfam" id="PF01636"/>
    </source>
</evidence>
<dbReference type="Pfam" id="PF01636">
    <property type="entry name" value="APH"/>
    <property type="match status" value="1"/>
</dbReference>
<dbReference type="SUPFAM" id="SSF56112">
    <property type="entry name" value="Protein kinase-like (PK-like)"/>
    <property type="match status" value="1"/>
</dbReference>